<comment type="caution">
    <text evidence="2">The sequence shown here is derived from an EMBL/GenBank/DDBJ whole genome shotgun (WGS) entry which is preliminary data.</text>
</comment>
<evidence type="ECO:0000256" key="1">
    <source>
        <dbReference type="SAM" id="SignalP"/>
    </source>
</evidence>
<dbReference type="EMBL" id="JACAGC010000020">
    <property type="protein sequence ID" value="KAF6299425.1"/>
    <property type="molecule type" value="Genomic_DNA"/>
</dbReference>
<feature type="chain" id="PRO_5029911621" evidence="1">
    <location>
        <begin position="32"/>
        <end position="91"/>
    </location>
</feature>
<keyword evidence="1" id="KW-0732">Signal</keyword>
<evidence type="ECO:0000313" key="3">
    <source>
        <dbReference type="Proteomes" id="UP000585614"/>
    </source>
</evidence>
<accession>A0A7J7TFW6</accession>
<feature type="signal peptide" evidence="1">
    <location>
        <begin position="1"/>
        <end position="31"/>
    </location>
</feature>
<dbReference type="AlphaFoldDB" id="A0A7J7TFW6"/>
<protein>
    <submittedName>
        <fullName evidence="2">Protein interacting with cyclin A1</fullName>
    </submittedName>
</protein>
<name>A0A7J7TFW6_RHIFE</name>
<reference evidence="2 3" key="1">
    <citation type="journal article" date="2020" name="Nature">
        <title>Six reference-quality genomes reveal evolution of bat adaptations.</title>
        <authorList>
            <person name="Jebb D."/>
            <person name="Huang Z."/>
            <person name="Pippel M."/>
            <person name="Hughes G.M."/>
            <person name="Lavrichenko K."/>
            <person name="Devanna P."/>
            <person name="Winkler S."/>
            <person name="Jermiin L.S."/>
            <person name="Skirmuntt E.C."/>
            <person name="Katzourakis A."/>
            <person name="Burkitt-Gray L."/>
            <person name="Ray D.A."/>
            <person name="Sullivan K.A.M."/>
            <person name="Roscito J.G."/>
            <person name="Kirilenko B.M."/>
            <person name="Davalos L.M."/>
            <person name="Corthals A.P."/>
            <person name="Power M.L."/>
            <person name="Jones G."/>
            <person name="Ransome R.D."/>
            <person name="Dechmann D.K.N."/>
            <person name="Locatelli A.G."/>
            <person name="Puechmaille S.J."/>
            <person name="Fedrigo O."/>
            <person name="Jarvis E.D."/>
            <person name="Hiller M."/>
            <person name="Vernes S.C."/>
            <person name="Myers E.W."/>
            <person name="Teeling E.C."/>
        </authorList>
    </citation>
    <scope>NUCLEOTIDE SEQUENCE [LARGE SCALE GENOMIC DNA]</scope>
    <source>
        <strain evidence="2">MRhiFer1</strain>
        <tissue evidence="2">Lung</tissue>
    </source>
</reference>
<organism evidence="2 3">
    <name type="scientific">Rhinolophus ferrumequinum</name>
    <name type="common">Greater horseshoe bat</name>
    <dbReference type="NCBI Taxonomy" id="59479"/>
    <lineage>
        <taxon>Eukaryota</taxon>
        <taxon>Metazoa</taxon>
        <taxon>Chordata</taxon>
        <taxon>Craniata</taxon>
        <taxon>Vertebrata</taxon>
        <taxon>Euteleostomi</taxon>
        <taxon>Mammalia</taxon>
        <taxon>Eutheria</taxon>
        <taxon>Laurasiatheria</taxon>
        <taxon>Chiroptera</taxon>
        <taxon>Yinpterochiroptera</taxon>
        <taxon>Rhinolophoidea</taxon>
        <taxon>Rhinolophidae</taxon>
        <taxon>Rhinolophinae</taxon>
        <taxon>Rhinolophus</taxon>
    </lineage>
</organism>
<proteinExistence type="predicted"/>
<sequence>MHHLLSPLKQLLLCALGQGTWYLCCLQGVEGRTLEVNSRTVTGAVGNTSSALGTSSAPSPLTVATTTCICTLLATATVILGAKATGLFLWQ</sequence>
<dbReference type="Proteomes" id="UP000585614">
    <property type="component" value="Unassembled WGS sequence"/>
</dbReference>
<evidence type="ECO:0000313" key="2">
    <source>
        <dbReference type="EMBL" id="KAF6299425.1"/>
    </source>
</evidence>
<gene>
    <name evidence="2" type="ORF">mRhiFer1_013597</name>
</gene>